<dbReference type="PROSITE" id="PS50105">
    <property type="entry name" value="SAM_DOMAIN"/>
    <property type="match status" value="2"/>
</dbReference>
<gene>
    <name evidence="3 4" type="primary">LOC111116983</name>
</gene>
<dbReference type="Proteomes" id="UP000694844">
    <property type="component" value="Chromosome 10"/>
</dbReference>
<organism evidence="2 4">
    <name type="scientific">Crassostrea virginica</name>
    <name type="common">Eastern oyster</name>
    <dbReference type="NCBI Taxonomy" id="6565"/>
    <lineage>
        <taxon>Eukaryota</taxon>
        <taxon>Metazoa</taxon>
        <taxon>Spiralia</taxon>
        <taxon>Lophotrochozoa</taxon>
        <taxon>Mollusca</taxon>
        <taxon>Bivalvia</taxon>
        <taxon>Autobranchia</taxon>
        <taxon>Pteriomorphia</taxon>
        <taxon>Ostreida</taxon>
        <taxon>Ostreoidea</taxon>
        <taxon>Ostreidae</taxon>
        <taxon>Crassostrea</taxon>
    </lineage>
</organism>
<name>A0A8B8C7N8_CRAVI</name>
<evidence type="ECO:0000313" key="3">
    <source>
        <dbReference type="RefSeq" id="XP_022311746.1"/>
    </source>
</evidence>
<proteinExistence type="predicted"/>
<keyword evidence="2" id="KW-1185">Reference proteome</keyword>
<dbReference type="InterPro" id="IPR013761">
    <property type="entry name" value="SAM/pointed_sf"/>
</dbReference>
<dbReference type="InterPro" id="IPR001660">
    <property type="entry name" value="SAM"/>
</dbReference>
<evidence type="ECO:0000259" key="1">
    <source>
        <dbReference type="PROSITE" id="PS50105"/>
    </source>
</evidence>
<sequence length="215" mass="24363">MLTEIDLKRLGIKKLAHRRNLHRRIQTFRNLEFPLMFHGTLARGNNFGGDPNTWLETVGLADYKASFRRNHIKTVRDIEALKSFTEKEIREDLHITKPGHIQGLKDAIERLWNPQRLLLTEARNSETVSISRINPDKSRKRKGTPGKTPEKSNILTNYHSNDVYSGLHSVVSSDEGRGSTSVEVLPGAGVISGTKLVSVKLIEYLNQLTDRLSMI</sequence>
<dbReference type="Gene3D" id="1.10.150.50">
    <property type="entry name" value="Transcription Factor, Ets-1"/>
    <property type="match status" value="1"/>
</dbReference>
<dbReference type="RefSeq" id="XP_022311747.1">
    <property type="nucleotide sequence ID" value="XM_022456039.1"/>
</dbReference>
<dbReference type="OrthoDB" id="370884at2759"/>
<evidence type="ECO:0000313" key="2">
    <source>
        <dbReference type="Proteomes" id="UP000694844"/>
    </source>
</evidence>
<evidence type="ECO:0000313" key="4">
    <source>
        <dbReference type="RefSeq" id="XP_022311747.1"/>
    </source>
</evidence>
<dbReference type="CDD" id="cd09487">
    <property type="entry name" value="SAM_superfamily"/>
    <property type="match status" value="1"/>
</dbReference>
<accession>A0A8B8C7N8</accession>
<feature type="domain" description="SAM" evidence="1">
    <location>
        <begin position="1"/>
        <end position="31"/>
    </location>
</feature>
<dbReference type="AlphaFoldDB" id="A0A8B8C7N8"/>
<dbReference type="RefSeq" id="XP_022311746.1">
    <property type="nucleotide sequence ID" value="XM_022456038.1"/>
</dbReference>
<dbReference type="KEGG" id="cvn:111116983"/>
<reference evidence="3 4" key="1">
    <citation type="submission" date="2025-04" db="UniProtKB">
        <authorList>
            <consortium name="RefSeq"/>
        </authorList>
    </citation>
    <scope>IDENTIFICATION</scope>
    <source>
        <tissue evidence="3 4">Whole sample</tissue>
    </source>
</reference>
<dbReference type="GeneID" id="111116983"/>
<dbReference type="Pfam" id="PF00536">
    <property type="entry name" value="SAM_1"/>
    <property type="match status" value="1"/>
</dbReference>
<feature type="domain" description="SAM" evidence="1">
    <location>
        <begin position="54"/>
        <end position="114"/>
    </location>
</feature>
<dbReference type="SUPFAM" id="SSF47769">
    <property type="entry name" value="SAM/Pointed domain"/>
    <property type="match status" value="1"/>
</dbReference>
<protein>
    <submittedName>
        <fullName evidence="3 4">Uncharacterized protein LOC111116983</fullName>
    </submittedName>
</protein>